<sequence>MSTISQIGTYARYMGTVRTLTNTQTNVDDLTRQLTTGKKSTDLRAFGADTQQLLDLRSELVKRENYIQGIDTAMPRLKATDTTLNALEKIASDWQTNNLLPFQPGPPSITAVHNANPDGMKVTVNADTSTFKQNSRFTVTAIPSQTAGNGSYDITVTDGLGGRTTRTINLRTVPPDDGKGYNFTMSGGPGNGAVVNLNIESLASASSSTFTVDFPQATQTLDRVEGAMRDIRQYLNERFGDRFLFAGSRYGTEPVDDLLSQRQHSAVTLNGAIADEGDYYEVTVNNQVFSYTVPAGGPYNISAIATQLTSTINAASPALPVTVTTDNGVINLISQDPKQSFTVSARVDNRTIVDNSTDDPTTTTAPTLLLQQVDQVTLNGAGVDIGDTFEMTVAVGDPEDIYNRKYYSEYPDVPEDLPPYQEYKVSYTVTAADFQSGAVTSVSNVADRLRQQFAALSPAPPVTLDALGSGPSIVLTSDNPLPATHVDANGNPTRTSVFSTAMKVTNGTLANTVTVADLPPMADMVSDVPYVGQPNLPFYDTDYGGWNENVKAWDKAKVTADDGLSITYGVVSTDPAFQTLVSAFRMARAAAANPGDYDTYVTRSLELMSQAKDELRSVHAKVASDLSTLEQKKTMHKEANNNVVERIAKIEGIDETEVSARLRTAMNAQEAAYTVIGQTQKLSLLNYIA</sequence>
<gene>
    <name evidence="1" type="ORF">HND93_29790</name>
</gene>
<reference evidence="1 2" key="1">
    <citation type="submission" date="2020-05" db="EMBL/GenBank/DDBJ databases">
        <title>Azospirillum oleiclasticum sp. nov, a nitrogen-fixing and heavy crude oil-emulsifying bacterium isolated from the crude oil of Yumen Oilfield.</title>
        <authorList>
            <person name="Wu D."/>
            <person name="Cai M."/>
            <person name="Zhang X."/>
        </authorList>
    </citation>
    <scope>NUCLEOTIDE SEQUENCE [LARGE SCALE GENOMIC DNA]</scope>
    <source>
        <strain evidence="1 2">ROY-1-1-2</strain>
    </source>
</reference>
<dbReference type="PANTHER" id="PTHR42792:SF1">
    <property type="entry name" value="FLAGELLAR HOOK-ASSOCIATED PROTEIN 3"/>
    <property type="match status" value="1"/>
</dbReference>
<dbReference type="RefSeq" id="WP_180285686.1">
    <property type="nucleotide sequence ID" value="NZ_JABFDB010000032.1"/>
</dbReference>
<dbReference type="PANTHER" id="PTHR42792">
    <property type="entry name" value="FLAGELLIN"/>
    <property type="match status" value="1"/>
</dbReference>
<dbReference type="SUPFAM" id="SSF64518">
    <property type="entry name" value="Phase 1 flagellin"/>
    <property type="match status" value="2"/>
</dbReference>
<proteinExistence type="predicted"/>
<dbReference type="Gene3D" id="1.20.1330.10">
    <property type="entry name" value="f41 fragment of flagellin, N-terminal domain"/>
    <property type="match status" value="1"/>
</dbReference>
<dbReference type="InterPro" id="IPR001492">
    <property type="entry name" value="Flagellin"/>
</dbReference>
<name>A0ABX2TMA5_9PROT</name>
<comment type="caution">
    <text evidence="1">The sequence shown here is derived from an EMBL/GenBank/DDBJ whole genome shotgun (WGS) entry which is preliminary data.</text>
</comment>
<dbReference type="EMBL" id="JABFDB010000032">
    <property type="protein sequence ID" value="NYZ23915.1"/>
    <property type="molecule type" value="Genomic_DNA"/>
</dbReference>
<dbReference type="Proteomes" id="UP000584642">
    <property type="component" value="Unassembled WGS sequence"/>
</dbReference>
<protein>
    <recommendedName>
        <fullName evidence="3">Flagellin C-terminal domain-containing protein</fullName>
    </recommendedName>
</protein>
<accession>A0ABX2TMA5</accession>
<evidence type="ECO:0000313" key="2">
    <source>
        <dbReference type="Proteomes" id="UP000584642"/>
    </source>
</evidence>
<evidence type="ECO:0008006" key="3">
    <source>
        <dbReference type="Google" id="ProtNLM"/>
    </source>
</evidence>
<keyword evidence="2" id="KW-1185">Reference proteome</keyword>
<organism evidence="1 2">
    <name type="scientific">Azospirillum oleiclasticum</name>
    <dbReference type="NCBI Taxonomy" id="2735135"/>
    <lineage>
        <taxon>Bacteria</taxon>
        <taxon>Pseudomonadati</taxon>
        <taxon>Pseudomonadota</taxon>
        <taxon>Alphaproteobacteria</taxon>
        <taxon>Rhodospirillales</taxon>
        <taxon>Azospirillaceae</taxon>
        <taxon>Azospirillum</taxon>
    </lineage>
</organism>
<evidence type="ECO:0000313" key="1">
    <source>
        <dbReference type="EMBL" id="NYZ23915.1"/>
    </source>
</evidence>